<proteinExistence type="predicted"/>
<organism evidence="1 2">
    <name type="scientific">Cylicocyclus nassatus</name>
    <name type="common">Nematode worm</name>
    <dbReference type="NCBI Taxonomy" id="53992"/>
    <lineage>
        <taxon>Eukaryota</taxon>
        <taxon>Metazoa</taxon>
        <taxon>Ecdysozoa</taxon>
        <taxon>Nematoda</taxon>
        <taxon>Chromadorea</taxon>
        <taxon>Rhabditida</taxon>
        <taxon>Rhabditina</taxon>
        <taxon>Rhabditomorpha</taxon>
        <taxon>Strongyloidea</taxon>
        <taxon>Strongylidae</taxon>
        <taxon>Cylicocyclus</taxon>
    </lineage>
</organism>
<dbReference type="Proteomes" id="UP001176961">
    <property type="component" value="Unassembled WGS sequence"/>
</dbReference>
<dbReference type="AlphaFoldDB" id="A0AA36DJS4"/>
<accession>A0AA36DJS4</accession>
<protein>
    <submittedName>
        <fullName evidence="1">Uncharacterized protein</fullName>
    </submittedName>
</protein>
<comment type="caution">
    <text evidence="1">The sequence shown here is derived from an EMBL/GenBank/DDBJ whole genome shotgun (WGS) entry which is preliminary data.</text>
</comment>
<sequence>MEELFGHLKSQVDHADETVHDRNPSYFKHIVNSGTSGVLPCTFKYVMDKVQEHPASFTATPLLWITLIVALAYSRHRTRAYLAEASLYDRQSFIKQWFEQQQAEEKQKGVHPIDATVRDCDFRYDDVKVTTDDFKAISFPPNYGEPRLCSIHRPFSVEMLEIKKKEFRAFVARAYLNGTNNPVTRQICRAYVGGLTYVTL</sequence>
<reference evidence="1" key="1">
    <citation type="submission" date="2023-07" db="EMBL/GenBank/DDBJ databases">
        <authorList>
            <consortium name="CYATHOMIX"/>
        </authorList>
    </citation>
    <scope>NUCLEOTIDE SEQUENCE</scope>
    <source>
        <strain evidence="1">N/A</strain>
    </source>
</reference>
<dbReference type="EMBL" id="CATQJL010000001">
    <property type="protein sequence ID" value="CAJ0588496.1"/>
    <property type="molecule type" value="Genomic_DNA"/>
</dbReference>
<evidence type="ECO:0000313" key="1">
    <source>
        <dbReference type="EMBL" id="CAJ0588496.1"/>
    </source>
</evidence>
<gene>
    <name evidence="1" type="ORF">CYNAS_LOCUS479</name>
</gene>
<evidence type="ECO:0000313" key="2">
    <source>
        <dbReference type="Proteomes" id="UP001176961"/>
    </source>
</evidence>
<name>A0AA36DJS4_CYLNA</name>
<keyword evidence="2" id="KW-1185">Reference proteome</keyword>